<comment type="subunit">
    <text evidence="2 15">Homodimer.</text>
</comment>
<dbReference type="RefSeq" id="WP_157400336.1">
    <property type="nucleotide sequence ID" value="NZ_WSEL01000009.1"/>
</dbReference>
<dbReference type="EMBL" id="WSEL01000009">
    <property type="protein sequence ID" value="MVQ32372.1"/>
    <property type="molecule type" value="Genomic_DNA"/>
</dbReference>
<dbReference type="Proteomes" id="UP000469385">
    <property type="component" value="Unassembled WGS sequence"/>
</dbReference>
<evidence type="ECO:0000313" key="19">
    <source>
        <dbReference type="Proteomes" id="UP000469385"/>
    </source>
</evidence>
<keyword evidence="11 15" id="KW-0511">Multifunctional enzyme</keyword>
<feature type="binding site" evidence="15">
    <location>
        <position position="1096"/>
    </location>
    <ligand>
        <name>GTP</name>
        <dbReference type="ChEBI" id="CHEBI:37565"/>
    </ligand>
</feature>
<feature type="binding site" evidence="15">
    <location>
        <position position="245"/>
    </location>
    <ligand>
        <name>Mg(2+)</name>
        <dbReference type="ChEBI" id="CHEBI:18420"/>
        <label>2</label>
    </ligand>
</feature>
<evidence type="ECO:0000259" key="17">
    <source>
        <dbReference type="PROSITE" id="PS51332"/>
    </source>
</evidence>
<accession>A0A6N8J0M5</accession>
<dbReference type="FunFam" id="3.40.50.300:FF:001512">
    <property type="entry name" value="Fused isobutyryl-CoA mutase"/>
    <property type="match status" value="1"/>
</dbReference>
<evidence type="ECO:0000256" key="3">
    <source>
        <dbReference type="ARBA" id="ARBA00022628"/>
    </source>
</evidence>
<dbReference type="InterPro" id="IPR006098">
    <property type="entry name" value="MMCoA_mutase_a_cat"/>
</dbReference>
<dbReference type="InterPro" id="IPR016176">
    <property type="entry name" value="Cbl-dep_enz_cat"/>
</dbReference>
<feature type="binding site" evidence="15">
    <location>
        <position position="219"/>
    </location>
    <ligand>
        <name>Mg(2+)</name>
        <dbReference type="ChEBI" id="CHEBI:18420"/>
        <label>1</label>
        <note>catalytic</note>
    </ligand>
</feature>
<dbReference type="Gene3D" id="3.20.20.240">
    <property type="entry name" value="Methylmalonyl-CoA mutase"/>
    <property type="match status" value="1"/>
</dbReference>
<proteinExistence type="inferred from homology"/>
<dbReference type="SUPFAM" id="SSF52242">
    <property type="entry name" value="Cobalamin (vitamin B12)-binding domain"/>
    <property type="match status" value="1"/>
</dbReference>
<evidence type="ECO:0000256" key="10">
    <source>
        <dbReference type="ARBA" id="ARBA00023235"/>
    </source>
</evidence>
<feature type="binding site" evidence="15">
    <location>
        <position position="311"/>
    </location>
    <ligand>
        <name>Mg(2+)</name>
        <dbReference type="ChEBI" id="CHEBI:18420"/>
        <label>2</label>
    </ligand>
</feature>
<dbReference type="GO" id="GO:0005525">
    <property type="term" value="F:GTP binding"/>
    <property type="evidence" value="ECO:0007669"/>
    <property type="project" value="UniProtKB-UniRule"/>
</dbReference>
<dbReference type="NCBIfam" id="NF045497">
    <property type="entry name" value="IsobCoAmut_IcmF"/>
    <property type="match status" value="1"/>
</dbReference>
<dbReference type="InterPro" id="IPR036724">
    <property type="entry name" value="Cobalamin-bd_sf"/>
</dbReference>
<dbReference type="InterPro" id="IPR053439">
    <property type="entry name" value="IcmF/GTPase_domain"/>
</dbReference>
<evidence type="ECO:0000256" key="8">
    <source>
        <dbReference type="ARBA" id="ARBA00023134"/>
    </source>
</evidence>
<feature type="binding site" evidence="15">
    <location>
        <begin position="357"/>
        <end position="360"/>
    </location>
    <ligand>
        <name>GTP</name>
        <dbReference type="ChEBI" id="CHEBI:37565"/>
    </ligand>
</feature>
<protein>
    <recommendedName>
        <fullName evidence="15">Fused isobutyryl-CoA mutase</fullName>
    </recommendedName>
    <domain>
        <recommendedName>
            <fullName evidence="15">Isobutyryl-CoA mutase</fullName>
            <shortName evidence="15">ICM</shortName>
            <ecNumber evidence="15">5.4.99.13</ecNumber>
        </recommendedName>
    </domain>
    <domain>
        <recommendedName>
            <fullName evidence="15">P-loop GTPase</fullName>
            <ecNumber evidence="15">3.6.5.-</ecNumber>
        </recommendedName>
        <alternativeName>
            <fullName evidence="15">G-protein chaperone</fullName>
        </alternativeName>
    </domain>
</protein>
<dbReference type="GO" id="GO:0034784">
    <property type="term" value="F:pivalyl-CoA mutase activity"/>
    <property type="evidence" value="ECO:0007669"/>
    <property type="project" value="InterPro"/>
</dbReference>
<dbReference type="CDD" id="cd02071">
    <property type="entry name" value="MM_CoA_mut_B12_BD"/>
    <property type="match status" value="1"/>
</dbReference>
<feature type="binding site" evidence="15">
    <location>
        <position position="310"/>
    </location>
    <ligand>
        <name>Mg(2+)</name>
        <dbReference type="ChEBI" id="CHEBI:18420"/>
        <label>1</label>
        <note>catalytic</note>
    </ligand>
</feature>
<feature type="binding site" evidence="15">
    <location>
        <position position="865"/>
    </location>
    <ligand>
        <name>substrate</name>
    </ligand>
</feature>
<name>A0A6N8J0M5_9BURK</name>
<dbReference type="InterPro" id="IPR052040">
    <property type="entry name" value="GTPase/Isobutyryl-CoA_mutase"/>
</dbReference>
<comment type="cofactor">
    <cofactor evidence="15">
        <name>Mg(2+)</name>
        <dbReference type="ChEBI" id="CHEBI:18420"/>
    </cofactor>
</comment>
<comment type="catalytic activity">
    <reaction evidence="15">
        <text>GTP + H2O = GDP + phosphate + H(+)</text>
        <dbReference type="Rhea" id="RHEA:19669"/>
        <dbReference type="ChEBI" id="CHEBI:15377"/>
        <dbReference type="ChEBI" id="CHEBI:15378"/>
        <dbReference type="ChEBI" id="CHEBI:37565"/>
        <dbReference type="ChEBI" id="CHEBI:43474"/>
        <dbReference type="ChEBI" id="CHEBI:58189"/>
    </reaction>
</comment>
<dbReference type="AlphaFoldDB" id="A0A6N8J0M5"/>
<evidence type="ECO:0000313" key="18">
    <source>
        <dbReference type="EMBL" id="MVQ32372.1"/>
    </source>
</evidence>
<evidence type="ECO:0000256" key="11">
    <source>
        <dbReference type="ARBA" id="ARBA00023268"/>
    </source>
</evidence>
<keyword evidence="7 15" id="KW-0460">Magnesium</keyword>
<feature type="binding site" evidence="15">
    <location>
        <position position="977"/>
    </location>
    <ligand>
        <name>GTP</name>
        <dbReference type="ChEBI" id="CHEBI:37565"/>
    </ligand>
</feature>
<dbReference type="GO" id="GO:0003924">
    <property type="term" value="F:GTPase activity"/>
    <property type="evidence" value="ECO:0007669"/>
    <property type="project" value="UniProtKB-UniRule"/>
</dbReference>
<evidence type="ECO:0000256" key="6">
    <source>
        <dbReference type="ARBA" id="ARBA00022801"/>
    </source>
</evidence>
<keyword evidence="19" id="KW-1185">Reference proteome</keyword>
<dbReference type="SUPFAM" id="SSF51703">
    <property type="entry name" value="Cobalamin (vitamin B12)-dependent enzymes"/>
    <property type="match status" value="1"/>
</dbReference>
<dbReference type="InterPro" id="IPR006159">
    <property type="entry name" value="Acid_CoA_mut_C"/>
</dbReference>
<feature type="binding site" evidence="15">
    <location>
        <position position="310"/>
    </location>
    <ligand>
        <name>Mg(2+)</name>
        <dbReference type="ChEBI" id="CHEBI:18420"/>
        <label>2</label>
    </ligand>
</feature>
<dbReference type="EC" id="5.4.99.13" evidence="15"/>
<dbReference type="GO" id="GO:0031419">
    <property type="term" value="F:cobalamin binding"/>
    <property type="evidence" value="ECO:0007669"/>
    <property type="project" value="UniProtKB-UniRule"/>
</dbReference>
<dbReference type="Pfam" id="PF01642">
    <property type="entry name" value="MM_CoA_mutase"/>
    <property type="match status" value="2"/>
</dbReference>
<comment type="function">
    <text evidence="15">Catalyzes the reversible interconversion of isobutyryl-CoA and n-butyryl-CoA, using radical chemistry. Also exhibits GTPase activity, associated with its G-protein domain (MeaI) that functions as a chaperone that assists cofactor delivery and proper holo-enzyme assembly.</text>
</comment>
<dbReference type="Pfam" id="PF02310">
    <property type="entry name" value="B12-binding"/>
    <property type="match status" value="1"/>
</dbReference>
<evidence type="ECO:0000256" key="14">
    <source>
        <dbReference type="ARBA" id="ARBA00061670"/>
    </source>
</evidence>
<evidence type="ECO:0000256" key="9">
    <source>
        <dbReference type="ARBA" id="ARBA00023186"/>
    </source>
</evidence>
<dbReference type="InterPro" id="IPR027417">
    <property type="entry name" value="P-loop_NTPase"/>
</dbReference>
<evidence type="ECO:0000256" key="7">
    <source>
        <dbReference type="ARBA" id="ARBA00022842"/>
    </source>
</evidence>
<dbReference type="GO" id="GO:0047727">
    <property type="term" value="F:isobutyryl-CoA mutase activity"/>
    <property type="evidence" value="ECO:0007669"/>
    <property type="project" value="UniProtKB-UniRule"/>
</dbReference>
<reference evidence="18 19" key="1">
    <citation type="submission" date="2019-12" db="EMBL/GenBank/DDBJ databases">
        <authorList>
            <person name="Huq M.A."/>
        </authorList>
    </citation>
    <scope>NUCLEOTIDE SEQUENCE [LARGE SCALE GENOMIC DNA]</scope>
    <source>
        <strain evidence="18 19">MAH-25</strain>
    </source>
</reference>
<keyword evidence="9 15" id="KW-0143">Chaperone</keyword>
<comment type="cofactor">
    <cofactor evidence="1 15">
        <name>adenosylcob(III)alamin</name>
        <dbReference type="ChEBI" id="CHEBI:18408"/>
    </cofactor>
</comment>
<comment type="caution">
    <text evidence="18">The sequence shown here is derived from an EMBL/GenBank/DDBJ whole genome shotgun (WGS) entry which is preliminary data.</text>
</comment>
<feature type="binding site" evidence="15">
    <location>
        <position position="591"/>
    </location>
    <ligand>
        <name>substrate</name>
    </ligand>
</feature>
<dbReference type="GO" id="GO:0004494">
    <property type="term" value="F:methylmalonyl-CoA mutase activity"/>
    <property type="evidence" value="ECO:0007669"/>
    <property type="project" value="InterPro"/>
</dbReference>
<gene>
    <name evidence="15" type="primary">icmF</name>
    <name evidence="18" type="ORF">GON04_23155</name>
</gene>
<evidence type="ECO:0000256" key="5">
    <source>
        <dbReference type="ARBA" id="ARBA00022741"/>
    </source>
</evidence>
<feature type="binding site" evidence="15">
    <location>
        <position position="626"/>
    </location>
    <ligand>
        <name>substrate</name>
    </ligand>
</feature>
<dbReference type="HAMAP" id="MF_02050">
    <property type="entry name" value="IcmF"/>
    <property type="match status" value="1"/>
</dbReference>
<feature type="binding site" evidence="15">
    <location>
        <position position="261"/>
    </location>
    <ligand>
        <name>GTP</name>
        <dbReference type="ChEBI" id="CHEBI:37565"/>
    </ligand>
</feature>
<evidence type="ECO:0000256" key="16">
    <source>
        <dbReference type="SAM" id="Coils"/>
    </source>
</evidence>
<comment type="caution">
    <text evidence="15">Lacks conserved residue(s) required for the propagation of feature annotation.</text>
</comment>
<feature type="domain" description="B12-binding" evidence="17">
    <location>
        <begin position="19"/>
        <end position="157"/>
    </location>
</feature>
<dbReference type="PANTHER" id="PTHR43087">
    <property type="entry name" value="LYSINE/ARGININE/ORNITHINE TRANSPORT SYSTEM KINASE"/>
    <property type="match status" value="1"/>
</dbReference>
<dbReference type="Pfam" id="PF03308">
    <property type="entry name" value="MeaB"/>
    <property type="match status" value="1"/>
</dbReference>
<keyword evidence="6 15" id="KW-0378">Hydrolase</keyword>
<dbReference type="InterPro" id="IPR006099">
    <property type="entry name" value="MeMalonylCoA_mutase_a/b_cat"/>
</dbReference>
<keyword evidence="3 15" id="KW-0846">Cobalamin</keyword>
<dbReference type="FunFam" id="3.20.20.240:FF:000003">
    <property type="entry name" value="Fused isobutyryl-CoA mutase"/>
    <property type="match status" value="1"/>
</dbReference>
<dbReference type="PROSITE" id="PS51332">
    <property type="entry name" value="B12_BINDING"/>
    <property type="match status" value="1"/>
</dbReference>
<feature type="binding site" evidence="15">
    <location>
        <position position="244"/>
    </location>
    <ligand>
        <name>Mg(2+)</name>
        <dbReference type="ChEBI" id="CHEBI:18420"/>
        <label>2</label>
    </ligand>
</feature>
<keyword evidence="5 15" id="KW-0547">Nucleotide-binding</keyword>
<dbReference type="GO" id="GO:0000287">
    <property type="term" value="F:magnesium ion binding"/>
    <property type="evidence" value="ECO:0007669"/>
    <property type="project" value="UniProtKB-UniRule"/>
</dbReference>
<evidence type="ECO:0000256" key="15">
    <source>
        <dbReference type="HAMAP-Rule" id="MF_02050"/>
    </source>
</evidence>
<keyword evidence="12 15" id="KW-0170">Cobalt</keyword>
<dbReference type="Gene3D" id="3.40.50.280">
    <property type="entry name" value="Cobalamin-binding domain"/>
    <property type="match status" value="1"/>
</dbReference>
<keyword evidence="8 15" id="KW-0342">GTP-binding</keyword>
<comment type="similarity">
    <text evidence="14 15">Belongs to the IcmF family.</text>
</comment>
<dbReference type="PANTHER" id="PTHR43087:SF1">
    <property type="entry name" value="LAO_AO TRANSPORT SYSTEM ATPASE"/>
    <property type="match status" value="1"/>
</dbReference>
<evidence type="ECO:0000256" key="12">
    <source>
        <dbReference type="ARBA" id="ARBA00023285"/>
    </source>
</evidence>
<feature type="binding site" evidence="15">
    <location>
        <position position="860"/>
    </location>
    <ligand>
        <name>substrate</name>
    </ligand>
</feature>
<feature type="binding site" evidence="15">
    <location>
        <position position="732"/>
    </location>
    <ligand>
        <name>substrate</name>
    </ligand>
</feature>
<evidence type="ECO:0000256" key="13">
    <source>
        <dbReference type="ARBA" id="ARBA00050252"/>
    </source>
</evidence>
<dbReference type="FunFam" id="3.40.50.280:FF:000005">
    <property type="entry name" value="Fused isobutyryl-CoA mutase"/>
    <property type="match status" value="1"/>
</dbReference>
<dbReference type="NCBIfam" id="TIGR00641">
    <property type="entry name" value="acid_CoA_mut_N"/>
    <property type="match status" value="1"/>
</dbReference>
<feature type="coiled-coil region" evidence="16">
    <location>
        <begin position="460"/>
        <end position="487"/>
    </location>
</feature>
<evidence type="ECO:0000256" key="4">
    <source>
        <dbReference type="ARBA" id="ARBA00022723"/>
    </source>
</evidence>
<keyword evidence="4 15" id="KW-0479">Metal-binding</keyword>
<keyword evidence="10 15" id="KW-0413">Isomerase</keyword>
<evidence type="ECO:0000256" key="2">
    <source>
        <dbReference type="ARBA" id="ARBA00011738"/>
    </source>
</evidence>
<dbReference type="Gene3D" id="3.40.50.300">
    <property type="entry name" value="P-loop containing nucleotide triphosphate hydrolases"/>
    <property type="match status" value="1"/>
</dbReference>
<dbReference type="GO" id="GO:0006637">
    <property type="term" value="P:acyl-CoA metabolic process"/>
    <property type="evidence" value="ECO:0007669"/>
    <property type="project" value="UniProtKB-UniRule"/>
</dbReference>
<dbReference type="SUPFAM" id="SSF52540">
    <property type="entry name" value="P-loop containing nucleoside triphosphate hydrolases"/>
    <property type="match status" value="1"/>
</dbReference>
<dbReference type="NCBIfam" id="TIGR00640">
    <property type="entry name" value="acid_CoA_mut_C"/>
    <property type="match status" value="1"/>
</dbReference>
<feature type="binding site" evidence="15">
    <location>
        <position position="258"/>
    </location>
    <ligand>
        <name>Mg(2+)</name>
        <dbReference type="ChEBI" id="CHEBI:18420"/>
        <label>1</label>
        <note>catalytic</note>
    </ligand>
</feature>
<sequence>MTDLSAEFKALANYRPTHKVRFVTAASLFDGHDAAINIMRRILQGMGAEVIHLGHNRSVDEVVTAALQEDVQGIAVSSYQGGHVEYFKYMVDLLRQRGGEHIQVFGGGGGVIVPAEIRELHEYGVTRIYSPEDGQRMGLQGMIGEMVMRCDRDLSPHAPTDAGAIEGHDYSHWRALAQLITAIENGAADEALVARVRERAGARTVPVVGITGTGGAGKSSLTDELIRRLRLDQDDRLHVAVISIDPSRRKSGGALLGDRIRMNAISPWQQGPRVFMRSLATRDFGSEISAALPDVIAACKAAGFDLVVVETSGIGQGDAAIVPLVDVPLYVMTPEFGAASQLEKIDMLDFAEFVAINKFDRKGAADALRDVAKQVQRNREAWTRRPEEMPVFGTMAARFNDDGVTALYQALRARLQELGLPVQAGRLPEVGGRHSTNQTPIVPGARVRYLAEISDTVRGYKKRAREQARLAREIQQLQEAARMLKVDKPERAPAAEAALDLAGKRKARMDRDALHLLQQWPDMQRAYAGDEYVVKIRDKEIRTALTTKSLSGTTIRKVALPAYEDHGEILKWLMLDNVPGSFPYTAGTFAFKRENEDPTRMFAGEGDAFRTNRRFKLLSEGMPAKRLSTAFDSVTLYGNDPAERPDIYGKVGNSGVSIATLEDMEVLYSGFDLCSPSTSVSMTINGPAPTILAMFMNTAIDQQLEKFRTDNGREPTATEAAKVREWVLANVRGTVQADILKEDQGQNTCIFSTEFSLKVMGDIAQYFVHHNVRNFYSVSISGYHIAEAGANPISQLAFTLSNGFTLVEAYLARGMHIDDFAPNLSFFFSNGMDPEYTVMGRVARRIWAVAMKDKYGANERSQKLKYHIQTSGRSLHAQEIQFNDIRTTLQALIAIYDNCNSLHTNAFDEAITTPTEDSVRRAMAIQLIINREWGLAKNENPNQGAFIMEELTELVEEAVLAEFERIAERGGVLGAMETGYQRGKIQDESMHYEMLKHTGELPIVGVNTFRNPHGDTVLEKLELARSTEDEKLGQLRRLQDFQSRNATAAPAMLQRLQQAVIDNGNVFEVLMDAVRVCSLGQITNALFEVGGQYRRNM</sequence>
<dbReference type="CDD" id="cd03678">
    <property type="entry name" value="MM_CoA_mutase_1"/>
    <property type="match status" value="1"/>
</dbReference>
<feature type="binding site" description="axial binding residue" evidence="15">
    <location>
        <position position="32"/>
    </location>
    <ligand>
        <name>adenosylcob(III)alamin</name>
        <dbReference type="ChEBI" id="CHEBI:18408"/>
    </ligand>
    <ligandPart>
        <name>Co</name>
        <dbReference type="ChEBI" id="CHEBI:27638"/>
    </ligandPart>
</feature>
<organism evidence="18 19">
    <name type="scientific">Ramlibacter pinisoli</name>
    <dbReference type="NCBI Taxonomy" id="2682844"/>
    <lineage>
        <taxon>Bacteria</taxon>
        <taxon>Pseudomonadati</taxon>
        <taxon>Pseudomonadota</taxon>
        <taxon>Betaproteobacteria</taxon>
        <taxon>Burkholderiales</taxon>
        <taxon>Comamonadaceae</taxon>
        <taxon>Ramlibacter</taxon>
    </lineage>
</organism>
<dbReference type="EC" id="3.6.5.-" evidence="15"/>
<comment type="catalytic activity">
    <reaction evidence="13 15">
        <text>2-methylpropanoyl-CoA = butanoyl-CoA</text>
        <dbReference type="Rhea" id="RHEA:13141"/>
        <dbReference type="ChEBI" id="CHEBI:57338"/>
        <dbReference type="ChEBI" id="CHEBI:57371"/>
        <dbReference type="EC" id="5.4.99.13"/>
    </reaction>
</comment>
<keyword evidence="16" id="KW-0175">Coiled coil</keyword>
<feature type="binding site" evidence="15">
    <location>
        <position position="258"/>
    </location>
    <ligand>
        <name>Mg(2+)</name>
        <dbReference type="ChEBI" id="CHEBI:18420"/>
        <label>2</label>
    </ligand>
</feature>
<feature type="binding site" evidence="15">
    <location>
        <position position="776"/>
    </location>
    <ligand>
        <name>substrate</name>
    </ligand>
</feature>
<comment type="domain">
    <text evidence="15">Is composed of four functional domains: the N-terminal 5'-deoxyadenosylcobalamin binding region that is homologous to the small subunit of ICM (IcmB), a middle P-loop GTPase domain (MeaI) that likely acts as a chaperone for ICM, a structured linker region involved in dimer formation, and a C-terminal part that is homologous to the large substrate-binding subunit of ICM (IcmA).</text>
</comment>
<dbReference type="InterPro" id="IPR006158">
    <property type="entry name" value="Cobalamin-bd"/>
</dbReference>
<feature type="binding site" evidence="15">
    <location>
        <begin position="215"/>
        <end position="220"/>
    </location>
    <ligand>
        <name>GTP</name>
        <dbReference type="ChEBI" id="CHEBI:37565"/>
    </ligand>
</feature>
<feature type="binding site" evidence="15">
    <location>
        <position position="825"/>
    </location>
    <ligand>
        <name>substrate</name>
    </ligand>
</feature>
<dbReference type="InterPro" id="IPR033669">
    <property type="entry name" value="IcmF"/>
</dbReference>
<evidence type="ECO:0000256" key="1">
    <source>
        <dbReference type="ARBA" id="ARBA00001922"/>
    </source>
</evidence>